<dbReference type="Gene3D" id="3.40.50.10090">
    <property type="match status" value="1"/>
</dbReference>
<dbReference type="AlphaFoldDB" id="A0A4D6XIA6"/>
<gene>
    <name evidence="1" type="ORF">D9V59_02970</name>
</gene>
<evidence type="ECO:0000313" key="1">
    <source>
        <dbReference type="EMBL" id="QCI16232.1"/>
    </source>
</evidence>
<sequence>MKILVMRPSPVGEELVKNLNNIGIPAWHFALFDFYPSFSSISLSKKINELYKSNIILVFSKQAVYYTNIYLINNNLTWPTGPRYYAIGKKTAFLLYKTIKKKLFFLKTKKIVKVY</sequence>
<reference evidence="1 2" key="2">
    <citation type="submission" date="2019-05" db="EMBL/GenBank/DDBJ databases">
        <title>Genome evolution of the obligate endosymbiont Buchnera aphidicola.</title>
        <authorList>
            <person name="Moran N.A."/>
        </authorList>
    </citation>
    <scope>NUCLEOTIDE SEQUENCE [LARGE SCALE GENOMIC DNA]</scope>
    <source>
        <strain evidence="1 2">Aar</strain>
    </source>
</reference>
<accession>A0A4D6XIA6</accession>
<protein>
    <submittedName>
        <fullName evidence="1">Uroporphyrinogen-III synthase</fullName>
    </submittedName>
</protein>
<evidence type="ECO:0000313" key="2">
    <source>
        <dbReference type="Proteomes" id="UP000298654"/>
    </source>
</evidence>
<dbReference type="SUPFAM" id="SSF69618">
    <property type="entry name" value="HemD-like"/>
    <property type="match status" value="1"/>
</dbReference>
<proteinExistence type="predicted"/>
<dbReference type="InterPro" id="IPR036108">
    <property type="entry name" value="4pyrrol_syn_uPrphyn_synt_sf"/>
</dbReference>
<dbReference type="GO" id="GO:0033014">
    <property type="term" value="P:tetrapyrrole biosynthetic process"/>
    <property type="evidence" value="ECO:0007669"/>
    <property type="project" value="InterPro"/>
</dbReference>
<dbReference type="Proteomes" id="UP000298654">
    <property type="component" value="Chromosome"/>
</dbReference>
<dbReference type="OrthoDB" id="9787650at2"/>
<dbReference type="EMBL" id="CP034900">
    <property type="protein sequence ID" value="QCI16232.1"/>
    <property type="molecule type" value="Genomic_DNA"/>
</dbReference>
<organism evidence="1 2">
    <name type="scientific">Buchnera aphidicola</name>
    <name type="common">Artemisaphis artemisicola</name>
    <dbReference type="NCBI Taxonomy" id="1241836"/>
    <lineage>
        <taxon>Bacteria</taxon>
        <taxon>Pseudomonadati</taxon>
        <taxon>Pseudomonadota</taxon>
        <taxon>Gammaproteobacteria</taxon>
        <taxon>Enterobacterales</taxon>
        <taxon>Erwiniaceae</taxon>
        <taxon>Buchnera</taxon>
    </lineage>
</organism>
<reference evidence="1 2" key="1">
    <citation type="submission" date="2018-12" db="EMBL/GenBank/DDBJ databases">
        <authorList>
            <person name="Chong R.A."/>
        </authorList>
    </citation>
    <scope>NUCLEOTIDE SEQUENCE [LARGE SCALE GENOMIC DNA]</scope>
    <source>
        <strain evidence="1 2">Aar</strain>
    </source>
</reference>
<dbReference type="GO" id="GO:0004852">
    <property type="term" value="F:uroporphyrinogen-III synthase activity"/>
    <property type="evidence" value="ECO:0007669"/>
    <property type="project" value="InterPro"/>
</dbReference>
<name>A0A4D6XIA6_9GAMM</name>